<reference evidence="4 5" key="1">
    <citation type="submission" date="2019-11" db="EMBL/GenBank/DDBJ databases">
        <title>Gastrointestinal microbiota of Peromyscus leucopus.</title>
        <authorList>
            <person name="Milovic A."/>
            <person name="Bassam K."/>
            <person name="Barbour A.G."/>
        </authorList>
    </citation>
    <scope>NUCLEOTIDE SEQUENCE [LARGE SCALE GENOMIC DNA]</scope>
    <source>
        <strain evidence="4 5">LL8</strain>
    </source>
</reference>
<feature type="domain" description="MmeI-like C-terminal" evidence="3">
    <location>
        <begin position="63"/>
        <end position="99"/>
    </location>
</feature>
<dbReference type="EMBL" id="WKKC01000013">
    <property type="protein sequence ID" value="MTE03256.1"/>
    <property type="molecule type" value="Genomic_DNA"/>
</dbReference>
<dbReference type="InterPro" id="IPR046820">
    <property type="entry name" value="MmeI_TRD"/>
</dbReference>
<evidence type="ECO:0000259" key="2">
    <source>
        <dbReference type="Pfam" id="PF20466"/>
    </source>
</evidence>
<gene>
    <name evidence="4" type="ORF">GJU95_05655</name>
</gene>
<evidence type="ECO:0000256" key="1">
    <source>
        <dbReference type="SAM" id="Phobius"/>
    </source>
</evidence>
<keyword evidence="1" id="KW-1133">Transmembrane helix</keyword>
<evidence type="ECO:0000259" key="3">
    <source>
        <dbReference type="Pfam" id="PF20467"/>
    </source>
</evidence>
<evidence type="ECO:0000313" key="4">
    <source>
        <dbReference type="EMBL" id="MTE03256.1"/>
    </source>
</evidence>
<dbReference type="InterPro" id="IPR046818">
    <property type="entry name" value="MmeI_C"/>
</dbReference>
<comment type="caution">
    <text evidence="4">The sequence shown here is derived from an EMBL/GenBank/DDBJ whole genome shotgun (WGS) entry which is preliminary data.</text>
</comment>
<accession>A0A9X4X8F8</accession>
<proteinExistence type="predicted"/>
<dbReference type="Proteomes" id="UP000488295">
    <property type="component" value="Unassembled WGS sequence"/>
</dbReference>
<keyword evidence="1" id="KW-0472">Membrane</keyword>
<protein>
    <submittedName>
        <fullName evidence="4">Uncharacterized protein</fullName>
    </submittedName>
</protein>
<dbReference type="Pfam" id="PF20467">
    <property type="entry name" value="MmeI_C"/>
    <property type="match status" value="1"/>
</dbReference>
<organism evidence="4 5">
    <name type="scientific">Lactobacillus johnsonii</name>
    <dbReference type="NCBI Taxonomy" id="33959"/>
    <lineage>
        <taxon>Bacteria</taxon>
        <taxon>Bacillati</taxon>
        <taxon>Bacillota</taxon>
        <taxon>Bacilli</taxon>
        <taxon>Lactobacillales</taxon>
        <taxon>Lactobacillaceae</taxon>
        <taxon>Lactobacillus</taxon>
    </lineage>
</organism>
<keyword evidence="1" id="KW-0812">Transmembrane</keyword>
<sequence>MDDSYLASNLVIVVPNANMYNFGVLTSVVFMSWMRAIGGKLKSDYRITKNNVYNNFPWPSPTEQQKRRIEKTAQAILDARALYPKSSFADLYHPRTMPK</sequence>
<feature type="transmembrane region" description="Helical" evidence="1">
    <location>
        <begin position="20"/>
        <end position="38"/>
    </location>
</feature>
<name>A0A9X4X8F8_LACJH</name>
<feature type="domain" description="MmeI-like target recognition" evidence="2">
    <location>
        <begin position="2"/>
        <end position="60"/>
    </location>
</feature>
<dbReference type="AlphaFoldDB" id="A0A9X4X8F8"/>
<dbReference type="Pfam" id="PF20466">
    <property type="entry name" value="MmeI_TRD"/>
    <property type="match status" value="1"/>
</dbReference>
<evidence type="ECO:0000313" key="5">
    <source>
        <dbReference type="Proteomes" id="UP000488295"/>
    </source>
</evidence>